<reference evidence="11" key="1">
    <citation type="submission" date="2021-01" db="EMBL/GenBank/DDBJ databases">
        <authorList>
            <person name="Corre E."/>
            <person name="Pelletier E."/>
            <person name="Niang G."/>
            <person name="Scheremetjew M."/>
            <person name="Finn R."/>
            <person name="Kale V."/>
            <person name="Holt S."/>
            <person name="Cochrane G."/>
            <person name="Meng A."/>
            <person name="Brown T."/>
            <person name="Cohen L."/>
        </authorList>
    </citation>
    <scope>NUCLEOTIDE SEQUENCE</scope>
    <source>
        <strain evidence="11">CCCM811</strain>
    </source>
</reference>
<evidence type="ECO:0000256" key="1">
    <source>
        <dbReference type="ARBA" id="ARBA00000707"/>
    </source>
</evidence>
<feature type="compositionally biased region" description="Basic and acidic residues" evidence="8">
    <location>
        <begin position="8"/>
        <end position="18"/>
    </location>
</feature>
<evidence type="ECO:0000256" key="5">
    <source>
        <dbReference type="ARBA" id="ARBA00022786"/>
    </source>
</evidence>
<dbReference type="AlphaFoldDB" id="A0A7S3ZG02"/>
<feature type="domain" description="Ubiquitin carboxyl-terminal hydrolase 7 ICP0-binding" evidence="9">
    <location>
        <begin position="220"/>
        <end position="505"/>
    </location>
</feature>
<keyword evidence="7" id="KW-0788">Thiol protease</keyword>
<sequence>MRNLKKKRADEQPLEMKRGTLVPAEAKDAKAQVILGPKPGMDVEGEEKELADGKGGFVERPGEKRKRKDVDQDHIRRRKRRVYSALEMADESNEGADVDVPEHLVDRFKKEEEEWKKKEEERKRAHFYHEIDFLCESDLFKVPKLGTEFTIFREWCGLRYPYEGKNEKPVAENNGNTIRDVSGKDRSVKRPVKILKEDTLEQKKDKIAKTFEIPSDRLQYWWYSDRENKTCRPNRILKRSKVMKSRTWDLADERTGYNHQQQPYYDNKFYNRRKPLELFLRARLHDDAPADPDELEAADNATGDGMDDNVDGSVGQNGSGEEHAQKVGKLLLFKYFDIDTQSLRYVGSGVFSETTTFAQLHPKLREMAKLPEDTKLKLYEEENVTGRQINPCGDHQDIHSFKLLSGDIICFQKFIDEENEMRDADAKAEHADFKCPPSRFLDVKQYLTYLGGRVKVTFRAKEDPQNESKAFELELLKSYSPRDIRLHVAKYLKVGPDYVRITPDYTHPPNPYGHEEQERTYLRDDCIMLYEKLSYSIHALEKNFVFEVRWLRPDLKSENLEVLVPQDGKVAHLRDRVVEVAKKKFPEDFSVLLDEKHAAPLERVRLIAIKRGVIRANLPLDEDVARYHPPSGGYHQMPFEYLRAEIIDSSESNLGERDQVIKVFFYHAGAYGPPSTEEAGYVPFHIVVEEKETGADLKARIAEKIKAKRFGVFKLKRVVFNAPQDSLGNMTHEVIEDDKIVAELDWDNAQLGLEFQNKPRNYSSFYDRPMKISAS</sequence>
<keyword evidence="4" id="KW-0645">Protease</keyword>
<evidence type="ECO:0000256" key="8">
    <source>
        <dbReference type="SAM" id="MobiDB-lite"/>
    </source>
</evidence>
<dbReference type="Pfam" id="PF12436">
    <property type="entry name" value="USP7_ICP0_bdg"/>
    <property type="match status" value="1"/>
</dbReference>
<evidence type="ECO:0000259" key="10">
    <source>
        <dbReference type="Pfam" id="PF14533"/>
    </source>
</evidence>
<dbReference type="InterPro" id="IPR024729">
    <property type="entry name" value="USP7_ICP0-binding_dom"/>
</dbReference>
<evidence type="ECO:0000259" key="9">
    <source>
        <dbReference type="Pfam" id="PF12436"/>
    </source>
</evidence>
<dbReference type="EC" id="3.4.19.12" evidence="3"/>
<organism evidence="11">
    <name type="scientific">Lotharella globosa</name>
    <dbReference type="NCBI Taxonomy" id="91324"/>
    <lineage>
        <taxon>Eukaryota</taxon>
        <taxon>Sar</taxon>
        <taxon>Rhizaria</taxon>
        <taxon>Cercozoa</taxon>
        <taxon>Chlorarachniophyceae</taxon>
        <taxon>Lotharella</taxon>
    </lineage>
</organism>
<evidence type="ECO:0000256" key="2">
    <source>
        <dbReference type="ARBA" id="ARBA00009085"/>
    </source>
</evidence>
<dbReference type="Pfam" id="PF14533">
    <property type="entry name" value="USP7_C2"/>
    <property type="match status" value="1"/>
</dbReference>
<gene>
    <name evidence="11" type="ORF">LGLO00237_LOCUS33897</name>
</gene>
<evidence type="ECO:0000313" key="11">
    <source>
        <dbReference type="EMBL" id="CAE0682109.1"/>
    </source>
</evidence>
<keyword evidence="6" id="KW-0378">Hydrolase</keyword>
<proteinExistence type="inferred from homology"/>
<protein>
    <recommendedName>
        <fullName evidence="3">ubiquitinyl hydrolase 1</fullName>
        <ecNumber evidence="3">3.4.19.12</ecNumber>
    </recommendedName>
</protein>
<comment type="catalytic activity">
    <reaction evidence="1">
        <text>Thiol-dependent hydrolysis of ester, thioester, amide, peptide and isopeptide bonds formed by the C-terminal Gly of ubiquitin (a 76-residue protein attached to proteins as an intracellular targeting signal).</text>
        <dbReference type="EC" id="3.4.19.12"/>
    </reaction>
</comment>
<dbReference type="GO" id="GO:0004843">
    <property type="term" value="F:cysteine-type deubiquitinase activity"/>
    <property type="evidence" value="ECO:0007669"/>
    <property type="project" value="UniProtKB-EC"/>
</dbReference>
<keyword evidence="5" id="KW-0833">Ubl conjugation pathway</keyword>
<evidence type="ECO:0000256" key="6">
    <source>
        <dbReference type="ARBA" id="ARBA00022801"/>
    </source>
</evidence>
<comment type="similarity">
    <text evidence="2">Belongs to the peptidase C19 family.</text>
</comment>
<feature type="region of interest" description="Disordered" evidence="8">
    <location>
        <begin position="1"/>
        <end position="73"/>
    </location>
</feature>
<dbReference type="GO" id="GO:0006508">
    <property type="term" value="P:proteolysis"/>
    <property type="evidence" value="ECO:0007669"/>
    <property type="project" value="UniProtKB-KW"/>
</dbReference>
<accession>A0A7S3ZG02</accession>
<dbReference type="InterPro" id="IPR029346">
    <property type="entry name" value="USP_C"/>
</dbReference>
<dbReference type="Gene3D" id="3.10.20.90">
    <property type="entry name" value="Phosphatidylinositol 3-kinase Catalytic Subunit, Chain A, domain 1"/>
    <property type="match status" value="1"/>
</dbReference>
<feature type="domain" description="Ubiquitin carboxyl-terminal hydrolase C-terminal" evidence="10">
    <location>
        <begin position="528"/>
        <end position="758"/>
    </location>
</feature>
<dbReference type="EMBL" id="HBIV01048837">
    <property type="protein sequence ID" value="CAE0682109.1"/>
    <property type="molecule type" value="Transcribed_RNA"/>
</dbReference>
<evidence type="ECO:0000256" key="7">
    <source>
        <dbReference type="ARBA" id="ARBA00022807"/>
    </source>
</evidence>
<evidence type="ECO:0000256" key="3">
    <source>
        <dbReference type="ARBA" id="ARBA00012759"/>
    </source>
</evidence>
<evidence type="ECO:0000256" key="4">
    <source>
        <dbReference type="ARBA" id="ARBA00022670"/>
    </source>
</evidence>
<name>A0A7S3ZG02_9EUKA</name>